<proteinExistence type="predicted"/>
<feature type="region of interest" description="Disordered" evidence="1">
    <location>
        <begin position="1"/>
        <end position="21"/>
    </location>
</feature>
<dbReference type="EMBL" id="MPUH01001402">
    <property type="protein sequence ID" value="OMJ68001.1"/>
    <property type="molecule type" value="Genomic_DNA"/>
</dbReference>
<evidence type="ECO:0000256" key="1">
    <source>
        <dbReference type="SAM" id="MobiDB-lite"/>
    </source>
</evidence>
<keyword evidence="3" id="KW-1185">Reference proteome</keyword>
<dbReference type="AlphaFoldDB" id="A0A1R2AU06"/>
<evidence type="ECO:0000313" key="3">
    <source>
        <dbReference type="Proteomes" id="UP000187209"/>
    </source>
</evidence>
<evidence type="ECO:0000313" key="2">
    <source>
        <dbReference type="EMBL" id="OMJ68001.1"/>
    </source>
</evidence>
<reference evidence="2 3" key="1">
    <citation type="submission" date="2016-11" db="EMBL/GenBank/DDBJ databases">
        <title>The macronuclear genome of Stentor coeruleus: a giant cell with tiny introns.</title>
        <authorList>
            <person name="Slabodnick M."/>
            <person name="Ruby J.G."/>
            <person name="Reiff S.B."/>
            <person name="Swart E.C."/>
            <person name="Gosai S."/>
            <person name="Prabakaran S."/>
            <person name="Witkowska E."/>
            <person name="Larue G.E."/>
            <person name="Fisher S."/>
            <person name="Freeman R.M."/>
            <person name="Gunawardena J."/>
            <person name="Chu W."/>
            <person name="Stover N.A."/>
            <person name="Gregory B.D."/>
            <person name="Nowacki M."/>
            <person name="Derisi J."/>
            <person name="Roy S.W."/>
            <person name="Marshall W.F."/>
            <person name="Sood P."/>
        </authorList>
    </citation>
    <scope>NUCLEOTIDE SEQUENCE [LARGE SCALE GENOMIC DNA]</scope>
    <source>
        <strain evidence="2">WM001</strain>
    </source>
</reference>
<comment type="caution">
    <text evidence="2">The sequence shown here is derived from an EMBL/GenBank/DDBJ whole genome shotgun (WGS) entry which is preliminary data.</text>
</comment>
<accession>A0A1R2AU06</accession>
<gene>
    <name evidence="2" type="ORF">SteCoe_34672</name>
</gene>
<protein>
    <submittedName>
        <fullName evidence="2">Uncharacterized protein</fullName>
    </submittedName>
</protein>
<organism evidence="2 3">
    <name type="scientific">Stentor coeruleus</name>
    <dbReference type="NCBI Taxonomy" id="5963"/>
    <lineage>
        <taxon>Eukaryota</taxon>
        <taxon>Sar</taxon>
        <taxon>Alveolata</taxon>
        <taxon>Ciliophora</taxon>
        <taxon>Postciliodesmatophora</taxon>
        <taxon>Heterotrichea</taxon>
        <taxon>Heterotrichida</taxon>
        <taxon>Stentoridae</taxon>
        <taxon>Stentor</taxon>
    </lineage>
</organism>
<feature type="compositionally biased region" description="Basic residues" evidence="1">
    <location>
        <begin position="1"/>
        <end position="11"/>
    </location>
</feature>
<name>A0A1R2AU06_9CILI</name>
<dbReference type="Proteomes" id="UP000187209">
    <property type="component" value="Unassembled WGS sequence"/>
</dbReference>
<sequence>MGLRSIRSRKPQQREKLQKSVNKGLKAFEPRCASRNPSVKISENIDKEIRSIVKVQEKFYEDRKKLRLGLHNIPYYKEKLLTCKTPDLKNSNMNKEKILNKLTVTKLWGQGHSLSPSTPRTCRACRTPKHNSDIDNFINTCEEFKAESNKLSKNLPTVGKFFRLSYIKIKEVVQRLEEKSSEYSGYYRDVRIMNKNLREFATSR</sequence>